<sequence length="174" mass="20231">MGLDGYAESSAIWLSFKTILQKWKKHCSTLHSLATQIMGMERCDKARINMPQDTFLAVRITIESKIMEELHNLAEDIQEMETEQQSLSALLSRVTARCQHFLEQNNKQVAEFQQLQTIYSMNNHIIILIAMMKVPLHKAQIDHFQSLQDFKQINVLTKPIENEVEKIFNLTENQ</sequence>
<reference evidence="2" key="2">
    <citation type="submission" date="2024-01" db="EMBL/GenBank/DDBJ databases">
        <authorList>
            <person name="He J."/>
            <person name="Wang M."/>
            <person name="Zheng J."/>
            <person name="Liu Z."/>
        </authorList>
    </citation>
    <scope>NUCLEOTIDE SEQUENCE</scope>
    <source>
        <strain evidence="2">ZL_2023a</strain>
        <tissue evidence="2">Muscle</tissue>
    </source>
</reference>
<keyword evidence="3" id="KW-1185">Reference proteome</keyword>
<evidence type="ECO:0000313" key="3">
    <source>
        <dbReference type="Proteomes" id="UP001445076"/>
    </source>
</evidence>
<dbReference type="EMBL" id="JARKIK010000065">
    <property type="protein sequence ID" value="KAK8730207.1"/>
    <property type="molecule type" value="Genomic_DNA"/>
</dbReference>
<name>A0AAW0WF13_CHEQU</name>
<dbReference type="EMBL" id="JARKIK010000065">
    <property type="protein sequence ID" value="KAK8730204.1"/>
    <property type="molecule type" value="Genomic_DNA"/>
</dbReference>
<evidence type="ECO:0000256" key="1">
    <source>
        <dbReference type="SAM" id="Coils"/>
    </source>
</evidence>
<accession>A0AAW0WF13</accession>
<feature type="coiled-coil region" evidence="1">
    <location>
        <begin position="63"/>
        <end position="97"/>
    </location>
</feature>
<dbReference type="AlphaFoldDB" id="A0AAW0WF13"/>
<protein>
    <submittedName>
        <fullName evidence="2">Uncharacterized protein</fullName>
    </submittedName>
</protein>
<proteinExistence type="predicted"/>
<evidence type="ECO:0000313" key="2">
    <source>
        <dbReference type="EMBL" id="KAK8730207.1"/>
    </source>
</evidence>
<keyword evidence="1" id="KW-0175">Coiled coil</keyword>
<comment type="caution">
    <text evidence="2">The sequence shown here is derived from an EMBL/GenBank/DDBJ whole genome shotgun (WGS) entry which is preliminary data.</text>
</comment>
<dbReference type="EMBL" id="JARKIK010000065">
    <property type="protein sequence ID" value="KAK8730206.1"/>
    <property type="molecule type" value="Genomic_DNA"/>
</dbReference>
<reference evidence="2 3" key="1">
    <citation type="journal article" date="2024" name="BMC Genomics">
        <title>Genome assembly of redclaw crayfish (Cherax quadricarinatus) provides insights into its immune adaptation and hypoxia tolerance.</title>
        <authorList>
            <person name="Liu Z."/>
            <person name="Zheng J."/>
            <person name="Li H."/>
            <person name="Fang K."/>
            <person name="Wang S."/>
            <person name="He J."/>
            <person name="Zhou D."/>
            <person name="Weng S."/>
            <person name="Chi M."/>
            <person name="Gu Z."/>
            <person name="He J."/>
            <person name="Li F."/>
            <person name="Wang M."/>
        </authorList>
    </citation>
    <scope>NUCLEOTIDE SEQUENCE [LARGE SCALE GENOMIC DNA]</scope>
    <source>
        <strain evidence="2">ZL_2023a</strain>
    </source>
</reference>
<organism evidence="2 3">
    <name type="scientific">Cherax quadricarinatus</name>
    <name type="common">Australian red claw crayfish</name>
    <dbReference type="NCBI Taxonomy" id="27406"/>
    <lineage>
        <taxon>Eukaryota</taxon>
        <taxon>Metazoa</taxon>
        <taxon>Ecdysozoa</taxon>
        <taxon>Arthropoda</taxon>
        <taxon>Crustacea</taxon>
        <taxon>Multicrustacea</taxon>
        <taxon>Malacostraca</taxon>
        <taxon>Eumalacostraca</taxon>
        <taxon>Eucarida</taxon>
        <taxon>Decapoda</taxon>
        <taxon>Pleocyemata</taxon>
        <taxon>Astacidea</taxon>
        <taxon>Parastacoidea</taxon>
        <taxon>Parastacidae</taxon>
        <taxon>Cherax</taxon>
    </lineage>
</organism>
<gene>
    <name evidence="2" type="ORF">OTU49_008143</name>
</gene>
<dbReference type="Proteomes" id="UP001445076">
    <property type="component" value="Unassembled WGS sequence"/>
</dbReference>